<comment type="caution">
    <text evidence="1">The sequence shown here is derived from an EMBL/GenBank/DDBJ whole genome shotgun (WGS) entry which is preliminary data.</text>
</comment>
<sequence length="67" mass="7235">MTVTGVCATTEMNGFPPCNGDMVTLTPVPAQSHDDIRNSVDYKHHHGELEQDYVAKCSEQSGTNVGI</sequence>
<dbReference type="Proteomes" id="UP001196413">
    <property type="component" value="Unassembled WGS sequence"/>
</dbReference>
<dbReference type="AlphaFoldDB" id="A0AAD5MHW7"/>
<keyword evidence="2" id="KW-1185">Reference proteome</keyword>
<organism evidence="1 2">
    <name type="scientific">Parelaphostrongylus tenuis</name>
    <name type="common">Meningeal worm</name>
    <dbReference type="NCBI Taxonomy" id="148309"/>
    <lineage>
        <taxon>Eukaryota</taxon>
        <taxon>Metazoa</taxon>
        <taxon>Ecdysozoa</taxon>
        <taxon>Nematoda</taxon>
        <taxon>Chromadorea</taxon>
        <taxon>Rhabditida</taxon>
        <taxon>Rhabditina</taxon>
        <taxon>Rhabditomorpha</taxon>
        <taxon>Strongyloidea</taxon>
        <taxon>Metastrongylidae</taxon>
        <taxon>Parelaphostrongylus</taxon>
    </lineage>
</organism>
<accession>A0AAD5MHW7</accession>
<evidence type="ECO:0000313" key="1">
    <source>
        <dbReference type="EMBL" id="KAJ1349536.1"/>
    </source>
</evidence>
<proteinExistence type="predicted"/>
<evidence type="ECO:0000313" key="2">
    <source>
        <dbReference type="Proteomes" id="UP001196413"/>
    </source>
</evidence>
<gene>
    <name evidence="1" type="ORF">KIN20_005125</name>
</gene>
<name>A0AAD5MHW7_PARTN</name>
<protein>
    <submittedName>
        <fullName evidence="1">Uncharacterized protein</fullName>
    </submittedName>
</protein>
<dbReference type="EMBL" id="JAHQIW010000688">
    <property type="protein sequence ID" value="KAJ1349536.1"/>
    <property type="molecule type" value="Genomic_DNA"/>
</dbReference>
<reference evidence="1" key="1">
    <citation type="submission" date="2021-06" db="EMBL/GenBank/DDBJ databases">
        <title>Parelaphostrongylus tenuis whole genome reference sequence.</title>
        <authorList>
            <person name="Garwood T.J."/>
            <person name="Larsen P.A."/>
            <person name="Fountain-Jones N.M."/>
            <person name="Garbe J.R."/>
            <person name="Macchietto M.G."/>
            <person name="Kania S.A."/>
            <person name="Gerhold R.W."/>
            <person name="Richards J.E."/>
            <person name="Wolf T.M."/>
        </authorList>
    </citation>
    <scope>NUCLEOTIDE SEQUENCE</scope>
    <source>
        <strain evidence="1">MNPRO001-30</strain>
        <tissue evidence="1">Meninges</tissue>
    </source>
</reference>